<feature type="transmembrane region" description="Helical" evidence="11">
    <location>
        <begin position="29"/>
        <end position="50"/>
    </location>
</feature>
<evidence type="ECO:0000256" key="1">
    <source>
        <dbReference type="ARBA" id="ARBA00004448"/>
    </source>
</evidence>
<evidence type="ECO:0000256" key="5">
    <source>
        <dbReference type="ARBA" id="ARBA00022792"/>
    </source>
</evidence>
<evidence type="ECO:0000256" key="9">
    <source>
        <dbReference type="ARBA" id="ARBA00045905"/>
    </source>
</evidence>
<dbReference type="EMBL" id="GADI01007690">
    <property type="protein sequence ID" value="JAA66118.1"/>
    <property type="molecule type" value="mRNA"/>
</dbReference>
<keyword evidence="4 11" id="KW-0812">Transmembrane</keyword>
<keyword evidence="5" id="KW-0999">Mitochondrion inner membrane</keyword>
<sequence>MTEDQVSLAPDSQYDSKSTTNGRKYAEGAFLAGVAGSAALFGFGMTIAMAKKRDPEMFTQGLLSSKQIPESGSSLALRALGRGTLYSVAGFSLFCLVVWKAMGVKNT</sequence>
<comment type="subcellular location">
    <subcellularLocation>
        <location evidence="1">Mitochondrion inner membrane</location>
        <topology evidence="1">Multi-pass membrane protein</topology>
    </subcellularLocation>
</comment>
<evidence type="ECO:0000256" key="4">
    <source>
        <dbReference type="ARBA" id="ARBA00022692"/>
    </source>
</evidence>
<dbReference type="PANTHER" id="PTHR13141:SF4">
    <property type="entry name" value="TRANSMEMBRANE PROTEIN 242"/>
    <property type="match status" value="1"/>
</dbReference>
<comment type="function">
    <text evidence="9">Scaffold protein that participates in the c-ring assembly of mitochondrial ATP synthase (F(1)F(0) ATP synthase or complex V) by facilitating the membrane insertion and oligomer formation of the subunit c/ATP5MC3. Participates in the incorporation of the c-ring into vestigial complexes. Additionally influences the incorporation of subunits MT-ATP6, MT-ATP8, ATP5MJ, and ATP5MK in the ATP synthase.</text>
</comment>
<evidence type="ECO:0000256" key="7">
    <source>
        <dbReference type="ARBA" id="ARBA00023128"/>
    </source>
</evidence>
<evidence type="ECO:0000256" key="8">
    <source>
        <dbReference type="ARBA" id="ARBA00023136"/>
    </source>
</evidence>
<name>A0A0K8R5I3_IXORI</name>
<evidence type="ECO:0000313" key="12">
    <source>
        <dbReference type="EMBL" id="JAA66118.1"/>
    </source>
</evidence>
<accession>A0A0K8R5I3</accession>
<proteinExistence type="evidence at transcript level"/>
<dbReference type="Pfam" id="PF07096">
    <property type="entry name" value="DUF1358"/>
    <property type="match status" value="1"/>
</dbReference>
<evidence type="ECO:0000256" key="10">
    <source>
        <dbReference type="SAM" id="MobiDB-lite"/>
    </source>
</evidence>
<evidence type="ECO:0000256" key="6">
    <source>
        <dbReference type="ARBA" id="ARBA00022989"/>
    </source>
</evidence>
<keyword evidence="7" id="KW-0496">Mitochondrion</keyword>
<feature type="transmembrane region" description="Helical" evidence="11">
    <location>
        <begin position="83"/>
        <end position="102"/>
    </location>
</feature>
<keyword evidence="8 11" id="KW-0472">Membrane</keyword>
<evidence type="ECO:0000256" key="3">
    <source>
        <dbReference type="ARBA" id="ARBA00013934"/>
    </source>
</evidence>
<dbReference type="AlphaFoldDB" id="A0A0K8R5I3"/>
<evidence type="ECO:0000256" key="11">
    <source>
        <dbReference type="SAM" id="Phobius"/>
    </source>
</evidence>
<keyword evidence="6 11" id="KW-1133">Transmembrane helix</keyword>
<organism evidence="12">
    <name type="scientific">Ixodes ricinus</name>
    <name type="common">Common tick</name>
    <name type="synonym">Acarus ricinus</name>
    <dbReference type="NCBI Taxonomy" id="34613"/>
    <lineage>
        <taxon>Eukaryota</taxon>
        <taxon>Metazoa</taxon>
        <taxon>Ecdysozoa</taxon>
        <taxon>Arthropoda</taxon>
        <taxon>Chelicerata</taxon>
        <taxon>Arachnida</taxon>
        <taxon>Acari</taxon>
        <taxon>Parasitiformes</taxon>
        <taxon>Ixodida</taxon>
        <taxon>Ixodoidea</taxon>
        <taxon>Ixodidae</taxon>
        <taxon>Ixodinae</taxon>
        <taxon>Ixodes</taxon>
    </lineage>
</organism>
<protein>
    <recommendedName>
        <fullName evidence="3">Transmembrane protein 242</fullName>
    </recommendedName>
</protein>
<dbReference type="GO" id="GO:0005743">
    <property type="term" value="C:mitochondrial inner membrane"/>
    <property type="evidence" value="ECO:0007669"/>
    <property type="project" value="UniProtKB-SubCell"/>
</dbReference>
<comment type="similarity">
    <text evidence="2">Belongs to the TMEM242 family.</text>
</comment>
<feature type="region of interest" description="Disordered" evidence="10">
    <location>
        <begin position="1"/>
        <end position="20"/>
    </location>
</feature>
<dbReference type="InterPro" id="IPR009792">
    <property type="entry name" value="TMEM242"/>
</dbReference>
<dbReference type="PANTHER" id="PTHR13141">
    <property type="entry name" value="TRANSMEMBRANE PROTEIN 242"/>
    <property type="match status" value="1"/>
</dbReference>
<reference evidence="12" key="1">
    <citation type="submission" date="2012-12" db="EMBL/GenBank/DDBJ databases">
        <title>Identification and characterization of a phenylalanine ammonia-lyase gene family in Isatis indigotica Fort.</title>
        <authorList>
            <person name="Liu Q."/>
            <person name="Chen J."/>
            <person name="Zhou X."/>
            <person name="Di P."/>
            <person name="Xiao Y."/>
            <person name="Xuan H."/>
            <person name="Zhang L."/>
            <person name="Chen W."/>
        </authorList>
    </citation>
    <scope>NUCLEOTIDE SEQUENCE</scope>
    <source>
        <tissue evidence="12">Salivary gland</tissue>
    </source>
</reference>
<evidence type="ECO:0000256" key="2">
    <source>
        <dbReference type="ARBA" id="ARBA00007570"/>
    </source>
</evidence>